<accession>E7QPT8</accession>
<reference evidence="1 2" key="1">
    <citation type="journal article" date="2014" name="ISME J.">
        <title>Trehalose/2-sulfotrehalose biosynthesis and glycine-betaine uptake are widely spread mechanisms for osmoadaptation in the Halobacteriales.</title>
        <authorList>
            <person name="Youssef N.H."/>
            <person name="Savage-Ashlock K.N."/>
            <person name="McCully A.L."/>
            <person name="Luedtke B."/>
            <person name="Shaw E.I."/>
            <person name="Hoff W.D."/>
            <person name="Elshahed M.S."/>
        </authorList>
    </citation>
    <scope>NUCLEOTIDE SEQUENCE [LARGE SCALE GENOMIC DNA]</scope>
    <source>
        <strain evidence="1 2">DX253</strain>
    </source>
</reference>
<evidence type="ECO:0000313" key="2">
    <source>
        <dbReference type="Proteomes" id="UP000003751"/>
    </source>
</evidence>
<dbReference type="Proteomes" id="UP000003751">
    <property type="component" value="Unassembled WGS sequence"/>
</dbReference>
<proteinExistence type="predicted"/>
<protein>
    <submittedName>
        <fullName evidence="1">Uncharacterized protein</fullName>
    </submittedName>
</protein>
<dbReference type="EMBL" id="AEMG01000003">
    <property type="protein sequence ID" value="EFW93541.1"/>
    <property type="molecule type" value="Genomic_DNA"/>
</dbReference>
<gene>
    <name evidence="1" type="ORF">ZOD2009_03982</name>
</gene>
<dbReference type="AlphaFoldDB" id="E7QPT8"/>
<comment type="caution">
    <text evidence="1">The sequence shown here is derived from an EMBL/GenBank/DDBJ whole genome shotgun (WGS) entry which is preliminary data.</text>
</comment>
<sequence>MFIVHFLVSSQLYFNGEDRFFDAAGRYLMATFIEVR</sequence>
<organism evidence="1 2">
    <name type="scientific">Haladaptatus paucihalophilus DX253</name>
    <dbReference type="NCBI Taxonomy" id="797209"/>
    <lineage>
        <taxon>Archaea</taxon>
        <taxon>Methanobacteriati</taxon>
        <taxon>Methanobacteriota</taxon>
        <taxon>Stenosarchaea group</taxon>
        <taxon>Halobacteria</taxon>
        <taxon>Halobacteriales</taxon>
        <taxon>Haladaptataceae</taxon>
        <taxon>Haladaptatus</taxon>
    </lineage>
</organism>
<evidence type="ECO:0000313" key="1">
    <source>
        <dbReference type="EMBL" id="EFW93541.1"/>
    </source>
</evidence>
<name>E7QPT8_HALPU</name>